<gene>
    <name evidence="1" type="ORF">H8704_12470</name>
</gene>
<comment type="caution">
    <text evidence="1">The sequence shown here is derived from an EMBL/GenBank/DDBJ whole genome shotgun (WGS) entry which is preliminary data.</text>
</comment>
<evidence type="ECO:0000313" key="2">
    <source>
        <dbReference type="Proteomes" id="UP000606193"/>
    </source>
</evidence>
<accession>A0ABR7N496</accession>
<organism evidence="1 2">
    <name type="scientific">Jutongia huaianensis</name>
    <dbReference type="NCBI Taxonomy" id="2763668"/>
    <lineage>
        <taxon>Bacteria</taxon>
        <taxon>Bacillati</taxon>
        <taxon>Bacillota</taxon>
        <taxon>Clostridia</taxon>
        <taxon>Lachnospirales</taxon>
        <taxon>Lachnospiraceae</taxon>
        <taxon>Jutongia</taxon>
    </lineage>
</organism>
<dbReference type="RefSeq" id="WP_249298475.1">
    <property type="nucleotide sequence ID" value="NZ_JACRSX010000021.1"/>
</dbReference>
<protein>
    <submittedName>
        <fullName evidence="1">Uncharacterized protein</fullName>
    </submittedName>
</protein>
<dbReference type="Proteomes" id="UP000606193">
    <property type="component" value="Unassembled WGS sequence"/>
</dbReference>
<sequence>MANKKTNKISNFFRSMGTGLKNFGTALAGYFRDFGTAVVKGDIWVKLSLLIMGAGYFARKQIVNGILMMLVQIGFIRECDTFSVK</sequence>
<proteinExistence type="predicted"/>
<dbReference type="EMBL" id="JACRSX010000021">
    <property type="protein sequence ID" value="MBC8563425.1"/>
    <property type="molecule type" value="Genomic_DNA"/>
</dbReference>
<evidence type="ECO:0000313" key="1">
    <source>
        <dbReference type="EMBL" id="MBC8563425.1"/>
    </source>
</evidence>
<name>A0ABR7N496_9FIRM</name>
<reference evidence="1 2" key="1">
    <citation type="submission" date="2020-08" db="EMBL/GenBank/DDBJ databases">
        <title>Genome public.</title>
        <authorList>
            <person name="Liu C."/>
            <person name="Sun Q."/>
        </authorList>
    </citation>
    <scope>NUCLEOTIDE SEQUENCE [LARGE SCALE GENOMIC DNA]</scope>
    <source>
        <strain evidence="1 2">NSJ-37</strain>
    </source>
</reference>
<keyword evidence="2" id="KW-1185">Reference proteome</keyword>